<dbReference type="InterPro" id="IPR029058">
    <property type="entry name" value="AB_hydrolase_fold"/>
</dbReference>
<protein>
    <submittedName>
        <fullName evidence="3">Aminoacrylate hydrolase RutD</fullName>
        <ecNumber evidence="3">3.5.1.-</ecNumber>
    </submittedName>
</protein>
<keyword evidence="3" id="KW-0378">Hydrolase</keyword>
<feature type="domain" description="AB hydrolase-1" evidence="2">
    <location>
        <begin position="64"/>
        <end position="166"/>
    </location>
</feature>
<evidence type="ECO:0000313" key="4">
    <source>
        <dbReference type="Proteomes" id="UP000838324"/>
    </source>
</evidence>
<name>A0ABN8FUI1_9BACL</name>
<organism evidence="3 4">
    <name type="scientific">Paenibacillus auburnensis</name>
    <dbReference type="NCBI Taxonomy" id="2905649"/>
    <lineage>
        <taxon>Bacteria</taxon>
        <taxon>Bacillati</taxon>
        <taxon>Bacillota</taxon>
        <taxon>Bacilli</taxon>
        <taxon>Bacillales</taxon>
        <taxon>Paenibacillaceae</taxon>
        <taxon>Paenibacillus</taxon>
    </lineage>
</organism>
<dbReference type="PRINTS" id="PR00111">
    <property type="entry name" value="ABHYDROLASE"/>
</dbReference>
<dbReference type="Pfam" id="PF00561">
    <property type="entry name" value="Abhydrolase_1"/>
    <property type="match status" value="1"/>
</dbReference>
<reference evidence="3" key="1">
    <citation type="submission" date="2022-01" db="EMBL/GenBank/DDBJ databases">
        <authorList>
            <person name="Criscuolo A."/>
        </authorList>
    </citation>
    <scope>NUCLEOTIDE SEQUENCE</scope>
    <source>
        <strain evidence="3">CIP111892</strain>
    </source>
</reference>
<gene>
    <name evidence="3" type="primary">rutD_1</name>
    <name evidence="3" type="ORF">PAECIP111892_00513</name>
</gene>
<sequence>MLKRRVWKIAFWMLAACVALTAIGACYQWYCAIQDRKTYQPVGRLYEVKGNKMHLYSDGEGETTVVFASGWGTPNPYADFSPLYEGLKQHVKIAVYDRFGYGFSDVTGKERNIDEITSEIHELLQVSGQKPPYVFVGHSMGALETIRYAQRYPEEVKGILMIDGGSPEYYAHSPELIFIPILYKGLRAIGVLRTLYHLDAFKNWAASESNEERLLPEAQRTLNRKSMLLLAGNRDMVDEMRQSQENAQIVLAGEKPLHLPIRVLTADYFGKLAEDPAWADSQAELVSWSVDGKQIIVEDSSHYIHSYHPDLIIKELLQLIE</sequence>
<keyword evidence="1" id="KW-0732">Signal</keyword>
<evidence type="ECO:0000256" key="1">
    <source>
        <dbReference type="SAM" id="SignalP"/>
    </source>
</evidence>
<dbReference type="SUPFAM" id="SSF53474">
    <property type="entry name" value="alpha/beta-Hydrolases"/>
    <property type="match status" value="1"/>
</dbReference>
<comment type="caution">
    <text evidence="3">The sequence shown here is derived from an EMBL/GenBank/DDBJ whole genome shotgun (WGS) entry which is preliminary data.</text>
</comment>
<feature type="chain" id="PRO_5046808613" evidence="1">
    <location>
        <begin position="25"/>
        <end position="321"/>
    </location>
</feature>
<proteinExistence type="predicted"/>
<dbReference type="EC" id="3.5.1.-" evidence="3"/>
<keyword evidence="4" id="KW-1185">Reference proteome</keyword>
<feature type="signal peptide" evidence="1">
    <location>
        <begin position="1"/>
        <end position="24"/>
    </location>
</feature>
<dbReference type="InterPro" id="IPR000073">
    <property type="entry name" value="AB_hydrolase_1"/>
</dbReference>
<accession>A0ABN8FUI1</accession>
<dbReference type="Gene3D" id="3.40.50.1820">
    <property type="entry name" value="alpha/beta hydrolase"/>
    <property type="match status" value="1"/>
</dbReference>
<dbReference type="PANTHER" id="PTHR43798">
    <property type="entry name" value="MONOACYLGLYCEROL LIPASE"/>
    <property type="match status" value="1"/>
</dbReference>
<dbReference type="EMBL" id="CAKMMG010000001">
    <property type="protein sequence ID" value="CAH1191144.1"/>
    <property type="molecule type" value="Genomic_DNA"/>
</dbReference>
<evidence type="ECO:0000313" key="3">
    <source>
        <dbReference type="EMBL" id="CAH1191144.1"/>
    </source>
</evidence>
<dbReference type="PROSITE" id="PS51257">
    <property type="entry name" value="PROKAR_LIPOPROTEIN"/>
    <property type="match status" value="1"/>
</dbReference>
<dbReference type="InterPro" id="IPR050266">
    <property type="entry name" value="AB_hydrolase_sf"/>
</dbReference>
<evidence type="ECO:0000259" key="2">
    <source>
        <dbReference type="Pfam" id="PF00561"/>
    </source>
</evidence>
<dbReference type="Proteomes" id="UP000838324">
    <property type="component" value="Unassembled WGS sequence"/>
</dbReference>
<dbReference type="GO" id="GO:0016787">
    <property type="term" value="F:hydrolase activity"/>
    <property type="evidence" value="ECO:0007669"/>
    <property type="project" value="UniProtKB-KW"/>
</dbReference>
<dbReference type="PANTHER" id="PTHR43798:SF33">
    <property type="entry name" value="HYDROLASE, PUTATIVE (AFU_ORTHOLOGUE AFUA_2G14860)-RELATED"/>
    <property type="match status" value="1"/>
</dbReference>